<dbReference type="EMBL" id="GL349467">
    <property type="protein sequence ID" value="KNC51391.1"/>
    <property type="molecule type" value="Genomic_DNA"/>
</dbReference>
<dbReference type="OMA" id="ERRDWMI"/>
<dbReference type="OrthoDB" id="20821at2759"/>
<dbReference type="GeneID" id="25566464"/>
<organism evidence="3 4">
    <name type="scientific">Thecamonas trahens ATCC 50062</name>
    <dbReference type="NCBI Taxonomy" id="461836"/>
    <lineage>
        <taxon>Eukaryota</taxon>
        <taxon>Apusozoa</taxon>
        <taxon>Apusomonadida</taxon>
        <taxon>Apusomonadidae</taxon>
        <taxon>Thecamonas</taxon>
    </lineage>
</organism>
<dbReference type="PANTHER" id="PTHR21068">
    <property type="entry name" value="SPARTIN"/>
    <property type="match status" value="1"/>
</dbReference>
<evidence type="ECO:0000256" key="1">
    <source>
        <dbReference type="SAM" id="MobiDB-lite"/>
    </source>
</evidence>
<feature type="region of interest" description="Disordered" evidence="1">
    <location>
        <begin position="417"/>
        <end position="437"/>
    </location>
</feature>
<keyword evidence="4" id="KW-1185">Reference proteome</keyword>
<feature type="domain" description="Senescence" evidence="2">
    <location>
        <begin position="219"/>
        <end position="408"/>
    </location>
</feature>
<feature type="region of interest" description="Disordered" evidence="1">
    <location>
        <begin position="137"/>
        <end position="167"/>
    </location>
</feature>
<protein>
    <recommendedName>
        <fullName evidence="2">Senescence domain-containing protein</fullName>
    </recommendedName>
</protein>
<evidence type="ECO:0000313" key="4">
    <source>
        <dbReference type="Proteomes" id="UP000054408"/>
    </source>
</evidence>
<dbReference type="STRING" id="461836.A0A0L0DGY0"/>
<sequence length="437" mass="44164">MAACAEETADLLLSVAGETHVFHISGASKELVATGELKVLAVDSSANANADAADADEAKADDDMFVFLSVNDYTYPITLGAFVPTLRIAPASYVLPLPEDQYLGVVLPNDAPVASVTEFELFLAENTDFRAEVVTQPKAAASGGGDDDDDEQTAEVAPPAPLPAADDVAGDDAVTKAASTAIVPVDEAALAAQLPVNDGRGEEAPGGVVSSTLSMVAGGIEGGSRLVGSGLIAGATLFGGVFRSGGSRLKSRIKPKTKPVEVSDGVRSKVHNVNHVSKAAVGVSSALVKGVRAMALSIGNSVAEAVNETGIGKKFGSGNESKPALRAAKQVVVNTVVAVDTLHTSLASAGRILLTDVSATTVDVVAHRYGDEVGDVTGESLQAVGNVIQAGANVRQIGVKSMAKVAAKGTAKGVLTGEKQDVDANGNPLLPIPPSGE</sequence>
<dbReference type="InterPro" id="IPR045036">
    <property type="entry name" value="Spartin-like"/>
</dbReference>
<evidence type="ECO:0000313" key="3">
    <source>
        <dbReference type="EMBL" id="KNC51391.1"/>
    </source>
</evidence>
<dbReference type="RefSeq" id="XP_013756059.1">
    <property type="nucleotide sequence ID" value="XM_013900605.1"/>
</dbReference>
<dbReference type="InterPro" id="IPR009686">
    <property type="entry name" value="Senescence/spartin_C"/>
</dbReference>
<gene>
    <name evidence="3" type="ORF">AMSG_07574</name>
</gene>
<name>A0A0L0DGY0_THETB</name>
<proteinExistence type="predicted"/>
<accession>A0A0L0DGY0</accession>
<evidence type="ECO:0000259" key="2">
    <source>
        <dbReference type="Pfam" id="PF06911"/>
    </source>
</evidence>
<dbReference type="AlphaFoldDB" id="A0A0L0DGY0"/>
<dbReference type="Proteomes" id="UP000054408">
    <property type="component" value="Unassembled WGS sequence"/>
</dbReference>
<dbReference type="PANTHER" id="PTHR21068:SF43">
    <property type="entry name" value="SPARTIN"/>
    <property type="match status" value="1"/>
</dbReference>
<dbReference type="eggNOG" id="KOG2709">
    <property type="taxonomic scope" value="Eukaryota"/>
</dbReference>
<dbReference type="Pfam" id="PF06911">
    <property type="entry name" value="Senescence"/>
    <property type="match status" value="1"/>
</dbReference>
<reference evidence="3 4" key="1">
    <citation type="submission" date="2010-05" db="EMBL/GenBank/DDBJ databases">
        <title>The Genome Sequence of Thecamonas trahens ATCC 50062.</title>
        <authorList>
            <consortium name="The Broad Institute Genome Sequencing Platform"/>
            <person name="Russ C."/>
            <person name="Cuomo C."/>
            <person name="Shea T."/>
            <person name="Young S.K."/>
            <person name="Zeng Q."/>
            <person name="Koehrsen M."/>
            <person name="Haas B."/>
            <person name="Borodovsky M."/>
            <person name="Guigo R."/>
            <person name="Alvarado L."/>
            <person name="Berlin A."/>
            <person name="Bochicchio J."/>
            <person name="Borenstein D."/>
            <person name="Chapman S."/>
            <person name="Chen Z."/>
            <person name="Freedman E."/>
            <person name="Gellesch M."/>
            <person name="Goldberg J."/>
            <person name="Griggs A."/>
            <person name="Gujja S."/>
            <person name="Heilman E."/>
            <person name="Heiman D."/>
            <person name="Hepburn T."/>
            <person name="Howarth C."/>
            <person name="Jen D."/>
            <person name="Larson L."/>
            <person name="Mehta T."/>
            <person name="Park D."/>
            <person name="Pearson M."/>
            <person name="Roberts A."/>
            <person name="Saif S."/>
            <person name="Shenoy N."/>
            <person name="Sisk P."/>
            <person name="Stolte C."/>
            <person name="Sykes S."/>
            <person name="Thomson T."/>
            <person name="Walk T."/>
            <person name="White J."/>
            <person name="Yandava C."/>
            <person name="Burger G."/>
            <person name="Gray M.W."/>
            <person name="Holland P.W.H."/>
            <person name="King N."/>
            <person name="Lang F.B.F."/>
            <person name="Roger A.J."/>
            <person name="Ruiz-Trillo I."/>
            <person name="Lander E."/>
            <person name="Nusbaum C."/>
        </authorList>
    </citation>
    <scope>NUCLEOTIDE SEQUENCE [LARGE SCALE GENOMIC DNA]</scope>
    <source>
        <strain evidence="3 4">ATCC 50062</strain>
    </source>
</reference>
<dbReference type="GO" id="GO:0005886">
    <property type="term" value="C:plasma membrane"/>
    <property type="evidence" value="ECO:0007669"/>
    <property type="project" value="TreeGrafter"/>
</dbReference>